<protein>
    <submittedName>
        <fullName evidence="1">Uncharacterized protein</fullName>
    </submittedName>
</protein>
<sequence length="1309" mass="139849">MDSGPSTPSFPQGSGVGGSSNTSRFRLSELLAPSPHERPRTASLKGKQAQQESFRSSRIYDLHASTSIHTSESSPPEANPSPKRSRTSFLATAQDAFMLKKFGRKKKPLVNPTSLLPDVIEITATETKRNSIIVATQEEEEERERLRDAAAQSIGLDPDLMSKSPTSPLDNFDYDTNDDHDEFDHDRDAETNNPTPGSHPPSREGSHISSSVWVNDLSSSQGHRGRTGPINAAAKSSNTCAPALTPTIPVYPTTVAGLANFTQLSRVLPKYYPGNQLLKFALMRQWKNRFVVMSSPVQPNQTLSASHSSRPTPTTAPTVSYLHLFKSNNPSEKELERLEINEDSVVFVNENNEEISGRRNVLRIGGVDCGAMKKDLNIEEGGRTMWLLQVSDQQELQRWISAIKNSVLGQRSVRAGLGLPTSNYGGAEPRGDMDVMLSMRAQNLISSRSRGMSLNSGSGNNAGGISNSGTNSQPLSQSKTQTSLSPASPKLPMSTLKGFFTGPNRPRTPSLVGSNGSIKADESSSLQSSLTSIPLSTHHHHPPPTTSAGTHILNRLRGNSDARPLSPLGYTPSITSISTATNKTVGGNPAYSVLGGVDFPLSSAELERKILLDQTDTTTNGASGSNWAITQRKQNLISQQLTGFNGLTHSVSSPLQPPPWRKQSTGPSSATQSLPQSQIDLSEPDSATYSYLHTNMSAIESFGVHNTHPPSRYSMSGTRPSLDLTSHGNSQGSGMTAGGSVKGSLGGVGGGEKKTRPPSWTSTSSITESIAGGPKRWSRQGVLPKRLTPPSGALPSIPVSGTEEEVNTTPRVASPHPYSFDGERTPSRSSSYSTQNSHAGSLSNSNLNSPQNGFSTTSFLKRQSGSSFQSATSTSNVSSQMHTRTSTGSGTGNSGVGSYISRSALSIQNRLSLAPPQRPVPNTALPPTPTEQDSQNSSPKSLNATPPSPLSPSSKSSFRESLTQRAMRMSLAGMPQKTPPTTNLPLRPDDPSFMEGHRRSNSSGGLSIGGTSRPTTLYTIPGSPSPAEGDPDALPPALIEKERQQTTLNLNLKQRLRMLSAPASTTTPTNPLPPTLPSNPSASTQLLAADQMILKPQTEGEDSYGSVHTRLLIGEPITTMQNDPSFLLMNSPMISSPTPPTRLMDQPLSPSSSSFPSSNPSSPLPTQTQFPSPSMLPPPQYRTHSRRSPQLTPLPVPPRSPFRQLPKPPSPAPSQNSRRSQPLPPSPPPTHQLAPEITSLSPPPWTAARRSSVIPAMLSKEVSTEAEPKDERPPPTFMDSPPLFAPPMTPPVPLTPRMSSADSITNLSI</sequence>
<gene>
    <name evidence="1" type="ORF">BDM02DRAFT_3185884</name>
</gene>
<name>A0ACB6ZK30_THEGA</name>
<organism evidence="1 2">
    <name type="scientific">Thelephora ganbajun</name>
    <name type="common">Ganba fungus</name>
    <dbReference type="NCBI Taxonomy" id="370292"/>
    <lineage>
        <taxon>Eukaryota</taxon>
        <taxon>Fungi</taxon>
        <taxon>Dikarya</taxon>
        <taxon>Basidiomycota</taxon>
        <taxon>Agaricomycotina</taxon>
        <taxon>Agaricomycetes</taxon>
        <taxon>Thelephorales</taxon>
        <taxon>Thelephoraceae</taxon>
        <taxon>Thelephora</taxon>
    </lineage>
</organism>
<dbReference type="EMBL" id="MU117991">
    <property type="protein sequence ID" value="KAF9649939.1"/>
    <property type="molecule type" value="Genomic_DNA"/>
</dbReference>
<evidence type="ECO:0000313" key="1">
    <source>
        <dbReference type="EMBL" id="KAF9649939.1"/>
    </source>
</evidence>
<dbReference type="Proteomes" id="UP000886501">
    <property type="component" value="Unassembled WGS sequence"/>
</dbReference>
<evidence type="ECO:0000313" key="2">
    <source>
        <dbReference type="Proteomes" id="UP000886501"/>
    </source>
</evidence>
<keyword evidence="2" id="KW-1185">Reference proteome</keyword>
<proteinExistence type="predicted"/>
<accession>A0ACB6ZK30</accession>
<comment type="caution">
    <text evidence="1">The sequence shown here is derived from an EMBL/GenBank/DDBJ whole genome shotgun (WGS) entry which is preliminary data.</text>
</comment>
<reference evidence="1" key="2">
    <citation type="journal article" date="2020" name="Nat. Commun.">
        <title>Large-scale genome sequencing of mycorrhizal fungi provides insights into the early evolution of symbiotic traits.</title>
        <authorList>
            <person name="Miyauchi S."/>
            <person name="Kiss E."/>
            <person name="Kuo A."/>
            <person name="Drula E."/>
            <person name="Kohler A."/>
            <person name="Sanchez-Garcia M."/>
            <person name="Morin E."/>
            <person name="Andreopoulos B."/>
            <person name="Barry K.W."/>
            <person name="Bonito G."/>
            <person name="Buee M."/>
            <person name="Carver A."/>
            <person name="Chen C."/>
            <person name="Cichocki N."/>
            <person name="Clum A."/>
            <person name="Culley D."/>
            <person name="Crous P.W."/>
            <person name="Fauchery L."/>
            <person name="Girlanda M."/>
            <person name="Hayes R.D."/>
            <person name="Keri Z."/>
            <person name="LaButti K."/>
            <person name="Lipzen A."/>
            <person name="Lombard V."/>
            <person name="Magnuson J."/>
            <person name="Maillard F."/>
            <person name="Murat C."/>
            <person name="Nolan M."/>
            <person name="Ohm R.A."/>
            <person name="Pangilinan J."/>
            <person name="Pereira M.F."/>
            <person name="Perotto S."/>
            <person name="Peter M."/>
            <person name="Pfister S."/>
            <person name="Riley R."/>
            <person name="Sitrit Y."/>
            <person name="Stielow J.B."/>
            <person name="Szollosi G."/>
            <person name="Zifcakova L."/>
            <person name="Stursova M."/>
            <person name="Spatafora J.W."/>
            <person name="Tedersoo L."/>
            <person name="Vaario L.M."/>
            <person name="Yamada A."/>
            <person name="Yan M."/>
            <person name="Wang P."/>
            <person name="Xu J."/>
            <person name="Bruns T."/>
            <person name="Baldrian P."/>
            <person name="Vilgalys R."/>
            <person name="Dunand C."/>
            <person name="Henrissat B."/>
            <person name="Grigoriev I.V."/>
            <person name="Hibbett D."/>
            <person name="Nagy L.G."/>
            <person name="Martin F.M."/>
        </authorList>
    </citation>
    <scope>NUCLEOTIDE SEQUENCE</scope>
    <source>
        <strain evidence="1">P2</strain>
    </source>
</reference>
<reference evidence="1" key="1">
    <citation type="submission" date="2019-10" db="EMBL/GenBank/DDBJ databases">
        <authorList>
            <consortium name="DOE Joint Genome Institute"/>
            <person name="Kuo A."/>
            <person name="Miyauchi S."/>
            <person name="Kiss E."/>
            <person name="Drula E."/>
            <person name="Kohler A."/>
            <person name="Sanchez-Garcia M."/>
            <person name="Andreopoulos B."/>
            <person name="Barry K.W."/>
            <person name="Bonito G."/>
            <person name="Buee M."/>
            <person name="Carver A."/>
            <person name="Chen C."/>
            <person name="Cichocki N."/>
            <person name="Clum A."/>
            <person name="Culley D."/>
            <person name="Crous P.W."/>
            <person name="Fauchery L."/>
            <person name="Girlanda M."/>
            <person name="Hayes R."/>
            <person name="Keri Z."/>
            <person name="Labutti K."/>
            <person name="Lipzen A."/>
            <person name="Lombard V."/>
            <person name="Magnuson J."/>
            <person name="Maillard F."/>
            <person name="Morin E."/>
            <person name="Murat C."/>
            <person name="Nolan M."/>
            <person name="Ohm R."/>
            <person name="Pangilinan J."/>
            <person name="Pereira M."/>
            <person name="Perotto S."/>
            <person name="Peter M."/>
            <person name="Riley R."/>
            <person name="Sitrit Y."/>
            <person name="Stielow B."/>
            <person name="Szollosi G."/>
            <person name="Zifcakova L."/>
            <person name="Stursova M."/>
            <person name="Spatafora J.W."/>
            <person name="Tedersoo L."/>
            <person name="Vaario L.-M."/>
            <person name="Yamada A."/>
            <person name="Yan M."/>
            <person name="Wang P."/>
            <person name="Xu J."/>
            <person name="Bruns T."/>
            <person name="Baldrian P."/>
            <person name="Vilgalys R."/>
            <person name="Henrissat B."/>
            <person name="Grigoriev I.V."/>
            <person name="Hibbett D."/>
            <person name="Nagy L.G."/>
            <person name="Martin F.M."/>
        </authorList>
    </citation>
    <scope>NUCLEOTIDE SEQUENCE</scope>
    <source>
        <strain evidence="1">P2</strain>
    </source>
</reference>